<name>A0A0L0F6S9_9EUKA</name>
<feature type="region of interest" description="Disordered" evidence="1">
    <location>
        <begin position="161"/>
        <end position="197"/>
    </location>
</feature>
<keyword evidence="3" id="KW-1185">Reference proteome</keyword>
<sequence>RNPAATNTNLIGSHALLISWAINTPTSALGYGEFAYARVDFSGLDVTKVTIVQSQVRESAGPGAWSDTTADTSGTLGESYHQITGTLTPGTDYTNTCADPAAYESGLTCNELGLCAADQTFLVQYMIHQDVHALFANPGLGNSAGFDLRLLVDVSYETDMASATRRRRRRQATTDTDNTGVQPASDPAQNGQGPACISAAGEVKGSDQVAETDDNDSAADALTSSSFIVIAAGVISLALF</sequence>
<reference evidence="2 3" key="1">
    <citation type="submission" date="2011-02" db="EMBL/GenBank/DDBJ databases">
        <title>The Genome Sequence of Sphaeroforma arctica JP610.</title>
        <authorList>
            <consortium name="The Broad Institute Genome Sequencing Platform"/>
            <person name="Russ C."/>
            <person name="Cuomo C."/>
            <person name="Young S.K."/>
            <person name="Zeng Q."/>
            <person name="Gargeya S."/>
            <person name="Alvarado L."/>
            <person name="Berlin A."/>
            <person name="Chapman S.B."/>
            <person name="Chen Z."/>
            <person name="Freedman E."/>
            <person name="Gellesch M."/>
            <person name="Goldberg J."/>
            <person name="Griggs A."/>
            <person name="Gujja S."/>
            <person name="Heilman E."/>
            <person name="Heiman D."/>
            <person name="Howarth C."/>
            <person name="Mehta T."/>
            <person name="Neiman D."/>
            <person name="Pearson M."/>
            <person name="Roberts A."/>
            <person name="Saif S."/>
            <person name="Shea T."/>
            <person name="Shenoy N."/>
            <person name="Sisk P."/>
            <person name="Stolte C."/>
            <person name="Sykes S."/>
            <person name="White J."/>
            <person name="Yandava C."/>
            <person name="Burger G."/>
            <person name="Gray M.W."/>
            <person name="Holland P.W.H."/>
            <person name="King N."/>
            <person name="Lang F.B.F."/>
            <person name="Roger A.J."/>
            <person name="Ruiz-Trillo I."/>
            <person name="Haas B."/>
            <person name="Nusbaum C."/>
            <person name="Birren B."/>
        </authorList>
    </citation>
    <scope>NUCLEOTIDE SEQUENCE [LARGE SCALE GENOMIC DNA]</scope>
    <source>
        <strain evidence="2 3">JP610</strain>
    </source>
</reference>
<dbReference type="Proteomes" id="UP000054560">
    <property type="component" value="Unassembled WGS sequence"/>
</dbReference>
<accession>A0A0L0F6S9</accession>
<dbReference type="RefSeq" id="XP_014146241.1">
    <property type="nucleotide sequence ID" value="XM_014290766.1"/>
</dbReference>
<gene>
    <name evidence="2" type="ORF">SARC_15109</name>
</gene>
<protein>
    <submittedName>
        <fullName evidence="2">Uncharacterized protein</fullName>
    </submittedName>
</protein>
<feature type="non-terminal residue" evidence="2">
    <location>
        <position position="1"/>
    </location>
</feature>
<dbReference type="AlphaFoldDB" id="A0A0L0F6S9"/>
<evidence type="ECO:0000256" key="1">
    <source>
        <dbReference type="SAM" id="MobiDB-lite"/>
    </source>
</evidence>
<evidence type="ECO:0000313" key="3">
    <source>
        <dbReference type="Proteomes" id="UP000054560"/>
    </source>
</evidence>
<evidence type="ECO:0000313" key="2">
    <source>
        <dbReference type="EMBL" id="KNC72339.1"/>
    </source>
</evidence>
<dbReference type="EMBL" id="KQ247221">
    <property type="protein sequence ID" value="KNC72339.1"/>
    <property type="molecule type" value="Genomic_DNA"/>
</dbReference>
<organism evidence="2 3">
    <name type="scientific">Sphaeroforma arctica JP610</name>
    <dbReference type="NCBI Taxonomy" id="667725"/>
    <lineage>
        <taxon>Eukaryota</taxon>
        <taxon>Ichthyosporea</taxon>
        <taxon>Ichthyophonida</taxon>
        <taxon>Sphaeroforma</taxon>
    </lineage>
</organism>
<dbReference type="GeneID" id="25915613"/>
<proteinExistence type="predicted"/>